<evidence type="ECO:0000256" key="2">
    <source>
        <dbReference type="ARBA" id="ARBA00022737"/>
    </source>
</evidence>
<dbReference type="InterPro" id="IPR015915">
    <property type="entry name" value="Kelch-typ_b-propeller"/>
</dbReference>
<organism evidence="3 4">
    <name type="scientific">Kipferlia bialata</name>
    <dbReference type="NCBI Taxonomy" id="797122"/>
    <lineage>
        <taxon>Eukaryota</taxon>
        <taxon>Metamonada</taxon>
        <taxon>Carpediemonas-like organisms</taxon>
        <taxon>Kipferlia</taxon>
    </lineage>
</organism>
<dbReference type="Pfam" id="PF24681">
    <property type="entry name" value="Kelch_KLHDC2_KLHL20_DRC7"/>
    <property type="match status" value="1"/>
</dbReference>
<dbReference type="PANTHER" id="PTHR46093">
    <property type="entry name" value="ACYL-COA-BINDING DOMAIN-CONTAINING PROTEIN 5"/>
    <property type="match status" value="1"/>
</dbReference>
<comment type="caution">
    <text evidence="3">The sequence shown here is derived from an EMBL/GenBank/DDBJ whole genome shotgun (WGS) entry which is preliminary data.</text>
</comment>
<evidence type="ECO:0000256" key="1">
    <source>
        <dbReference type="ARBA" id="ARBA00022441"/>
    </source>
</evidence>
<proteinExistence type="predicted"/>
<accession>A0A9K3GIU9</accession>
<dbReference type="InterPro" id="IPR006652">
    <property type="entry name" value="Kelch_1"/>
</dbReference>
<dbReference type="SUPFAM" id="SSF117281">
    <property type="entry name" value="Kelch motif"/>
    <property type="match status" value="1"/>
</dbReference>
<name>A0A9K3GIU9_9EUKA</name>
<evidence type="ECO:0000313" key="3">
    <source>
        <dbReference type="EMBL" id="GIQ84432.1"/>
    </source>
</evidence>
<dbReference type="Proteomes" id="UP000265618">
    <property type="component" value="Unassembled WGS sequence"/>
</dbReference>
<evidence type="ECO:0000313" key="4">
    <source>
        <dbReference type="Proteomes" id="UP000265618"/>
    </source>
</evidence>
<keyword evidence="1" id="KW-0880">Kelch repeat</keyword>
<dbReference type="OrthoDB" id="45365at2759"/>
<dbReference type="EMBL" id="BDIP01001455">
    <property type="protein sequence ID" value="GIQ84432.1"/>
    <property type="molecule type" value="Genomic_DNA"/>
</dbReference>
<keyword evidence="4" id="KW-1185">Reference proteome</keyword>
<dbReference type="PANTHER" id="PTHR46093:SF18">
    <property type="entry name" value="FIBRONECTIN TYPE-III DOMAIN-CONTAINING PROTEIN"/>
    <property type="match status" value="1"/>
</dbReference>
<dbReference type="SMART" id="SM00612">
    <property type="entry name" value="Kelch"/>
    <property type="match status" value="3"/>
</dbReference>
<protein>
    <submittedName>
        <fullName evidence="3">Uncharacterized protein</fullName>
    </submittedName>
</protein>
<dbReference type="Gene3D" id="2.120.10.80">
    <property type="entry name" value="Kelch-type beta propeller"/>
    <property type="match status" value="2"/>
</dbReference>
<sequence>MDRDTLSRVRPYLEYRAGPSGHASSGDVTSGIVDISYDGPDGEVVQALVVGRNRQGTKSACVIYTLDPVSGDIESTDIPFPGHKALCNTPLTRVQNTVYMFGGYIPGDRAKRLNTLYSFDIPTREWTVIPVKGEWPGVRSSHVAFSLSTNTFTIAGGYLKSPLRDVWRYDTETQRFEQLPDLPLPLCRATAVVHAPSSTVHIIGGGDKCEQTHLTYSNQGEWNIIADLPFAANSSAVTTLGDCVYVMGGQNHLDKVHVYHVQERLWRELRSLPIGFTRGTACVLGQRAVLVHSQRDLIVGHHMDSYLTHLEGLVEAVRAFDCGSLPVTVSTLLPKLISLRACQDSVVCFQQRLAKITATRAELVEADCAALTSELQSLLFLLYYDQIEMRGAAQDVAIVTRAHTLLRSVSGVRSCTVQAETRDMSMRVRHHLSLSINTTVGQLYMMPGVEILATLERPLRECGEMLEGMKEAAATVSEEWCERAIDTLRELAKAQALTNNHQLSPKVLQKVCEADDVGDGESTRADMRAVGMMLKV</sequence>
<keyword evidence="2" id="KW-0677">Repeat</keyword>
<dbReference type="AlphaFoldDB" id="A0A9K3GIU9"/>
<gene>
    <name evidence="3" type="ORF">KIPB_005919</name>
</gene>
<reference evidence="3 4" key="1">
    <citation type="journal article" date="2018" name="PLoS ONE">
        <title>The draft genome of Kipferlia bialata reveals reductive genome evolution in fornicate parasites.</title>
        <authorList>
            <person name="Tanifuji G."/>
            <person name="Takabayashi S."/>
            <person name="Kume K."/>
            <person name="Takagi M."/>
            <person name="Nakayama T."/>
            <person name="Kamikawa R."/>
            <person name="Inagaki Y."/>
            <person name="Hashimoto T."/>
        </authorList>
    </citation>
    <scope>NUCLEOTIDE SEQUENCE [LARGE SCALE GENOMIC DNA]</scope>
    <source>
        <strain evidence="3">NY0173</strain>
    </source>
</reference>